<dbReference type="Pfam" id="PF22082">
    <property type="entry name" value="TtuA_LIM_N"/>
    <property type="match status" value="1"/>
</dbReference>
<feature type="binding site" evidence="2">
    <location>
        <position position="296"/>
    </location>
    <ligand>
        <name>Zn(2+)</name>
        <dbReference type="ChEBI" id="CHEBI:29105"/>
        <label>2</label>
    </ligand>
</feature>
<dbReference type="GO" id="GO:0002144">
    <property type="term" value="C:cytosolic tRNA wobble base thiouridylase complex"/>
    <property type="evidence" value="ECO:0007669"/>
    <property type="project" value="TreeGrafter"/>
</dbReference>
<dbReference type="InterPro" id="IPR054306">
    <property type="entry name" value="TtuA-like_LIM_N"/>
</dbReference>
<feature type="binding site" evidence="3">
    <location>
        <position position="167"/>
    </location>
    <ligand>
        <name>ATP</name>
        <dbReference type="ChEBI" id="CHEBI:30616"/>
    </ligand>
</feature>
<dbReference type="InterPro" id="IPR011063">
    <property type="entry name" value="TilS/TtcA_N"/>
</dbReference>
<evidence type="ECO:0000259" key="4">
    <source>
        <dbReference type="Pfam" id="PF01171"/>
    </source>
</evidence>
<dbReference type="GO" id="GO:0005524">
    <property type="term" value="F:ATP binding"/>
    <property type="evidence" value="ECO:0007669"/>
    <property type="project" value="UniProtKB-KW"/>
</dbReference>
<dbReference type="GO" id="GO:0002143">
    <property type="term" value="P:tRNA wobble position uridine thiolation"/>
    <property type="evidence" value="ECO:0007669"/>
    <property type="project" value="TreeGrafter"/>
</dbReference>
<keyword evidence="1" id="KW-0808">Transferase</keyword>
<dbReference type="Pfam" id="PF01171">
    <property type="entry name" value="ATP_bind_3"/>
    <property type="match status" value="1"/>
</dbReference>
<feature type="domain" description="tRNA(Ile)-lysidine/2-thiocytidine synthase N-terminal" evidence="4">
    <location>
        <begin position="51"/>
        <end position="230"/>
    </location>
</feature>
<dbReference type="Gene3D" id="3.40.50.620">
    <property type="entry name" value="HUPs"/>
    <property type="match status" value="1"/>
</dbReference>
<feature type="binding site" evidence="2">
    <location>
        <position position="24"/>
    </location>
    <ligand>
        <name>Zn(2+)</name>
        <dbReference type="ChEBI" id="CHEBI:29105"/>
        <label>1</label>
    </ligand>
</feature>
<feature type="binding site" evidence="2">
    <location>
        <position position="281"/>
    </location>
    <ligand>
        <name>Zn(2+)</name>
        <dbReference type="ChEBI" id="CHEBI:29105"/>
        <label>2</label>
    </ligand>
</feature>
<accession>A0A832ZYT2</accession>
<feature type="binding site" evidence="2">
    <location>
        <position position="27"/>
    </location>
    <ligand>
        <name>Zn(2+)</name>
        <dbReference type="ChEBI" id="CHEBI:29105"/>
        <label>1</label>
    </ligand>
</feature>
<dbReference type="InterPro" id="IPR000541">
    <property type="entry name" value="Ncs6/Tuc1/Ctu1"/>
</dbReference>
<evidence type="ECO:0000256" key="2">
    <source>
        <dbReference type="PIRSR" id="PIRSR004976-50"/>
    </source>
</evidence>
<feature type="binding site" evidence="3">
    <location>
        <position position="60"/>
    </location>
    <ligand>
        <name>ATP</name>
        <dbReference type="ChEBI" id="CHEBI:30616"/>
    </ligand>
</feature>
<keyword evidence="2" id="KW-0479">Metal-binding</keyword>
<dbReference type="NCBIfam" id="TIGR00269">
    <property type="entry name" value="TIGR00269 family protein"/>
    <property type="match status" value="1"/>
</dbReference>
<evidence type="ECO:0000259" key="5">
    <source>
        <dbReference type="Pfam" id="PF22082"/>
    </source>
</evidence>
<feature type="binding site" evidence="3">
    <location>
        <position position="85"/>
    </location>
    <ligand>
        <name>ATP</name>
        <dbReference type="ChEBI" id="CHEBI:30616"/>
    </ligand>
</feature>
<comment type="caution">
    <text evidence="6">The sequence shown here is derived from an EMBL/GenBank/DDBJ whole genome shotgun (WGS) entry which is preliminary data.</text>
</comment>
<proteinExistence type="predicted"/>
<organism evidence="6 7">
    <name type="scientific">Methanothermococcus okinawensis</name>
    <dbReference type="NCBI Taxonomy" id="155863"/>
    <lineage>
        <taxon>Archaea</taxon>
        <taxon>Methanobacteriati</taxon>
        <taxon>Methanobacteriota</taxon>
        <taxon>Methanomada group</taxon>
        <taxon>Methanococci</taxon>
        <taxon>Methanococcales</taxon>
        <taxon>Methanococcaceae</taxon>
        <taxon>Methanothermococcus</taxon>
    </lineage>
</organism>
<feature type="binding site" evidence="2">
    <location>
        <position position="7"/>
    </location>
    <ligand>
        <name>Zn(2+)</name>
        <dbReference type="ChEBI" id="CHEBI:29105"/>
        <label>1</label>
    </ligand>
</feature>
<evidence type="ECO:0000313" key="6">
    <source>
        <dbReference type="EMBL" id="HIQ32621.1"/>
    </source>
</evidence>
<keyword evidence="2" id="KW-0862">Zinc</keyword>
<dbReference type="GO" id="GO:0046872">
    <property type="term" value="F:metal ion binding"/>
    <property type="evidence" value="ECO:0007669"/>
    <property type="project" value="UniProtKB-KW"/>
</dbReference>
<keyword evidence="3" id="KW-0067">ATP-binding</keyword>
<dbReference type="PANTHER" id="PTHR11807">
    <property type="entry name" value="ATPASES OF THE PP SUPERFAMILY-RELATED"/>
    <property type="match status" value="1"/>
</dbReference>
<evidence type="ECO:0000256" key="1">
    <source>
        <dbReference type="ARBA" id="ARBA00022679"/>
    </source>
</evidence>
<evidence type="ECO:0000313" key="7">
    <source>
        <dbReference type="Proteomes" id="UP000623215"/>
    </source>
</evidence>
<feature type="binding site" evidence="3">
    <location>
        <begin position="54"/>
        <end position="56"/>
    </location>
    <ligand>
        <name>ATP</name>
        <dbReference type="ChEBI" id="CHEBI:30616"/>
    </ligand>
</feature>
<dbReference type="InterPro" id="IPR014729">
    <property type="entry name" value="Rossmann-like_a/b/a_fold"/>
</dbReference>
<protein>
    <submittedName>
        <fullName evidence="6">TIGR00269 family protein</fullName>
    </submittedName>
</protein>
<dbReference type="GO" id="GO:0000049">
    <property type="term" value="F:tRNA binding"/>
    <property type="evidence" value="ECO:0007669"/>
    <property type="project" value="InterPro"/>
</dbReference>
<dbReference type="Proteomes" id="UP000623215">
    <property type="component" value="Unassembled WGS sequence"/>
</dbReference>
<dbReference type="EMBL" id="DQVW01000072">
    <property type="protein sequence ID" value="HIQ32621.1"/>
    <property type="molecule type" value="Genomic_DNA"/>
</dbReference>
<dbReference type="GO" id="GO:0016740">
    <property type="term" value="F:transferase activity"/>
    <property type="evidence" value="ECO:0007669"/>
    <property type="project" value="UniProtKB-KW"/>
</dbReference>
<feature type="domain" description="2-thiouridine synthetase TtuA-like N-terminal LIM" evidence="5">
    <location>
        <begin position="4"/>
        <end position="29"/>
    </location>
</feature>
<keyword evidence="3" id="KW-0547">Nucleotide-binding</keyword>
<feature type="binding site" evidence="2">
    <location>
        <position position="284"/>
    </location>
    <ligand>
        <name>Zn(2+)</name>
        <dbReference type="ChEBI" id="CHEBI:29105"/>
        <label>2</label>
    </ligand>
</feature>
<evidence type="ECO:0000256" key="3">
    <source>
        <dbReference type="PIRSR" id="PIRSR004976-51"/>
    </source>
</evidence>
<dbReference type="PANTHER" id="PTHR11807:SF12">
    <property type="entry name" value="CYTOPLASMIC TRNA 2-THIOLATION PROTEIN 1"/>
    <property type="match status" value="1"/>
</dbReference>
<name>A0A832ZYT2_9EURY</name>
<dbReference type="AlphaFoldDB" id="A0A832ZYT2"/>
<dbReference type="PIRSF" id="PIRSF004976">
    <property type="entry name" value="ATPase_YdaO"/>
    <property type="match status" value="1"/>
</dbReference>
<feature type="binding site" evidence="2">
    <location>
        <position position="4"/>
    </location>
    <ligand>
        <name>Zn(2+)</name>
        <dbReference type="ChEBI" id="CHEBI:29105"/>
        <label>1</label>
    </ligand>
</feature>
<dbReference type="InterPro" id="IPR035107">
    <property type="entry name" value="tRNA_thiolation_TtcA_Ctu1"/>
</dbReference>
<feature type="binding site" evidence="3">
    <location>
        <position position="172"/>
    </location>
    <ligand>
        <name>ATP</name>
        <dbReference type="ChEBI" id="CHEBI:30616"/>
    </ligand>
</feature>
<reference evidence="6" key="1">
    <citation type="journal article" date="2020" name="ISME J.">
        <title>Gammaproteobacteria mediating utilization of methyl-, sulfur- and petroleum organic compounds in deep ocean hydrothermal plumes.</title>
        <authorList>
            <person name="Zhou Z."/>
            <person name="Liu Y."/>
            <person name="Pan J."/>
            <person name="Cron B.R."/>
            <person name="Toner B.M."/>
            <person name="Anantharaman K."/>
            <person name="Breier J.A."/>
            <person name="Dick G.J."/>
            <person name="Li M."/>
        </authorList>
    </citation>
    <scope>NUCLEOTIDE SEQUENCE</scope>
    <source>
        <strain evidence="6">SZUA-1534</strain>
    </source>
</reference>
<gene>
    <name evidence="6" type="ORF">EYH55_03985</name>
</gene>
<sequence length="307" mass="35373">MEICSICKGRESIYYQRHSGLRFCRECFIRYVKKKVRKTLGREVIRQHIKIGMGLSGGKDSLVMAYLLREYFDPIPNSEVIGLIVDEGIEGFRKKGVELAVRFCEEYNIPYHITTFQEFIGCTLDEIVERARERNITANPCTFCGVIRRRVLNTMALELGCNYLAIGHNLDDIAQAVMMNYIEGDIRKLAMLGRGIEHPKFVKRIKPLKYIPEAEVKLFADLVGIKYHSEPCPYSSLSYRSEIAEILDLLERRHPGRKYSIVAGFERLVKYLPLERESKVCRYCGNPSASEVCKVCEILKKLDILKN</sequence>
<feature type="binding site" evidence="2">
    <location>
        <position position="293"/>
    </location>
    <ligand>
        <name>Zn(2+)</name>
        <dbReference type="ChEBI" id="CHEBI:29105"/>
        <label>2</label>
    </ligand>
</feature>
<dbReference type="SUPFAM" id="SSF52402">
    <property type="entry name" value="Adenine nucleotide alpha hydrolases-like"/>
    <property type="match status" value="1"/>
</dbReference>